<dbReference type="AlphaFoldDB" id="A0A656GLM4"/>
<protein>
    <submittedName>
        <fullName evidence="1">Uncharacterized protein</fullName>
    </submittedName>
</protein>
<comment type="caution">
    <text evidence="1">The sequence shown here is derived from an EMBL/GenBank/DDBJ whole genome shotgun (WGS) entry which is preliminary data.</text>
</comment>
<proteinExistence type="predicted"/>
<dbReference type="EMBL" id="AEAG01003121">
    <property type="protein sequence ID" value="EGH26966.1"/>
    <property type="molecule type" value="Genomic_DNA"/>
</dbReference>
<evidence type="ECO:0000313" key="1">
    <source>
        <dbReference type="EMBL" id="EGH26966.1"/>
    </source>
</evidence>
<feature type="non-terminal residue" evidence="1">
    <location>
        <position position="34"/>
    </location>
</feature>
<feature type="non-terminal residue" evidence="1">
    <location>
        <position position="1"/>
    </location>
</feature>
<organism evidence="1 2">
    <name type="scientific">Pseudomonas amygdali pv. mori str. 301020</name>
    <dbReference type="NCBI Taxonomy" id="629261"/>
    <lineage>
        <taxon>Bacteria</taxon>
        <taxon>Pseudomonadati</taxon>
        <taxon>Pseudomonadota</taxon>
        <taxon>Gammaproteobacteria</taxon>
        <taxon>Pseudomonadales</taxon>
        <taxon>Pseudomonadaceae</taxon>
        <taxon>Pseudomonas</taxon>
        <taxon>Pseudomonas amygdali</taxon>
    </lineage>
</organism>
<sequence>EPQICAPKGVLARWQQLRKSQNNLPIQGGPGEVW</sequence>
<dbReference type="Proteomes" id="UP000003465">
    <property type="component" value="Unassembled WGS sequence"/>
</dbReference>
<gene>
    <name evidence="1" type="ORF">PSYMO_37981</name>
</gene>
<evidence type="ECO:0000313" key="2">
    <source>
        <dbReference type="Proteomes" id="UP000003465"/>
    </source>
</evidence>
<accession>A0A656GLM4</accession>
<name>A0A656GLM4_PSEA0</name>
<reference evidence="1 2" key="1">
    <citation type="journal article" date="2011" name="PLoS Pathog.">
        <title>Dynamic evolution of pathogenicity revealed by sequencing and comparative genomics of 19 Pseudomonas syringae isolates.</title>
        <authorList>
            <person name="Baltrus D.A."/>
            <person name="Nishimura M.T."/>
            <person name="Romanchuk A."/>
            <person name="Chang J.H."/>
            <person name="Mukhtar M.S."/>
            <person name="Cherkis K."/>
            <person name="Roach J."/>
            <person name="Grant S.R."/>
            <person name="Jones C.D."/>
            <person name="Dangl J.L."/>
        </authorList>
    </citation>
    <scope>NUCLEOTIDE SEQUENCE [LARGE SCALE GENOMIC DNA]</scope>
    <source>
        <strain evidence="1 2">301020</strain>
    </source>
</reference>